<dbReference type="OrthoDB" id="549750at2759"/>
<comment type="cofactor">
    <cofactor evidence="1">
        <name>[4Fe-4S] cluster</name>
        <dbReference type="ChEBI" id="CHEBI:49883"/>
    </cofactor>
</comment>
<dbReference type="InterPro" id="IPR058240">
    <property type="entry name" value="rSAM_sf"/>
</dbReference>
<dbReference type="RefSeq" id="XP_008028803.1">
    <property type="nucleotide sequence ID" value="XM_008030612.1"/>
</dbReference>
<keyword evidence="4" id="KW-1185">Reference proteome</keyword>
<evidence type="ECO:0000313" key="3">
    <source>
        <dbReference type="EMBL" id="EOA83236.1"/>
    </source>
</evidence>
<dbReference type="Gene3D" id="3.20.20.70">
    <property type="entry name" value="Aldolase class I"/>
    <property type="match status" value="1"/>
</dbReference>
<dbReference type="eggNOG" id="ENOG502QQMH">
    <property type="taxonomic scope" value="Eukaryota"/>
</dbReference>
<keyword evidence="2" id="KW-0411">Iron-sulfur</keyword>
<evidence type="ECO:0000313" key="4">
    <source>
        <dbReference type="Proteomes" id="UP000016935"/>
    </source>
</evidence>
<sequence>MPLSQSTTFPRASATTRAASAFHTATSSYILPWDQVKQGLKLLAEAGMRKLNMAGGEPFLHAQLLSCVLRYCKTELRLESTSIVSNGSKMRESWMRGNARCRKYNVKFKLNTVVNAYNWDEDMAAQVAALAAFRWKVFQCLIDKGSCGMRKSGSILHVGVREAMKQAVWDTKSFVQRGGIYKWGRAHVKF</sequence>
<accession>R0IDL9</accession>
<evidence type="ECO:0008006" key="5">
    <source>
        <dbReference type="Google" id="ProtNLM"/>
    </source>
</evidence>
<dbReference type="PANTHER" id="PTHR21339">
    <property type="entry name" value="RADICAL S-ADENOSYL METHIONINE DOMAIN-CONTAINING PROTEIN 2"/>
    <property type="match status" value="1"/>
</dbReference>
<name>R0IDL9_EXST2</name>
<dbReference type="InterPro" id="IPR013785">
    <property type="entry name" value="Aldolase_TIM"/>
</dbReference>
<dbReference type="STRING" id="671987.R0IDL9"/>
<proteinExistence type="predicted"/>
<dbReference type="InterPro" id="IPR051196">
    <property type="entry name" value="RSAD2/Viperin_antiviral"/>
</dbReference>
<reference evidence="3 4" key="2">
    <citation type="journal article" date="2013" name="PLoS Genet.">
        <title>Comparative genome structure, secondary metabolite, and effector coding capacity across Cochliobolus pathogens.</title>
        <authorList>
            <person name="Condon B.J."/>
            <person name="Leng Y."/>
            <person name="Wu D."/>
            <person name="Bushley K.E."/>
            <person name="Ohm R.A."/>
            <person name="Otillar R."/>
            <person name="Martin J."/>
            <person name="Schackwitz W."/>
            <person name="Grimwood J."/>
            <person name="MohdZainudin N."/>
            <person name="Xue C."/>
            <person name="Wang R."/>
            <person name="Manning V.A."/>
            <person name="Dhillon B."/>
            <person name="Tu Z.J."/>
            <person name="Steffenson B.J."/>
            <person name="Salamov A."/>
            <person name="Sun H."/>
            <person name="Lowry S."/>
            <person name="LaButti K."/>
            <person name="Han J."/>
            <person name="Copeland A."/>
            <person name="Lindquist E."/>
            <person name="Barry K."/>
            <person name="Schmutz J."/>
            <person name="Baker S.E."/>
            <person name="Ciuffetti L.M."/>
            <person name="Grigoriev I.V."/>
            <person name="Zhong S."/>
            <person name="Turgeon B.G."/>
        </authorList>
    </citation>
    <scope>NUCLEOTIDE SEQUENCE [LARGE SCALE GENOMIC DNA]</scope>
    <source>
        <strain evidence="4">28A</strain>
    </source>
</reference>
<dbReference type="EMBL" id="KB908833">
    <property type="protein sequence ID" value="EOA83236.1"/>
    <property type="molecule type" value="Genomic_DNA"/>
</dbReference>
<keyword evidence="2" id="KW-0479">Metal-binding</keyword>
<keyword evidence="2" id="KW-0004">4Fe-4S</keyword>
<organism evidence="3 4">
    <name type="scientific">Exserohilum turcicum (strain 28A)</name>
    <name type="common">Northern leaf blight fungus</name>
    <name type="synonym">Setosphaeria turcica</name>
    <dbReference type="NCBI Taxonomy" id="671987"/>
    <lineage>
        <taxon>Eukaryota</taxon>
        <taxon>Fungi</taxon>
        <taxon>Dikarya</taxon>
        <taxon>Ascomycota</taxon>
        <taxon>Pezizomycotina</taxon>
        <taxon>Dothideomycetes</taxon>
        <taxon>Pleosporomycetidae</taxon>
        <taxon>Pleosporales</taxon>
        <taxon>Pleosporineae</taxon>
        <taxon>Pleosporaceae</taxon>
        <taxon>Exserohilum</taxon>
    </lineage>
</organism>
<dbReference type="SUPFAM" id="SSF102114">
    <property type="entry name" value="Radical SAM enzymes"/>
    <property type="match status" value="1"/>
</dbReference>
<dbReference type="HOGENOM" id="CLU_1428799_0_0_1"/>
<dbReference type="AlphaFoldDB" id="R0IDL9"/>
<dbReference type="PANTHER" id="PTHR21339:SF0">
    <property type="entry name" value="S-ADENOSYLMETHIONINE-DEPENDENT NUCLEOTIDE DEHYDRATASE RSAD2"/>
    <property type="match status" value="1"/>
</dbReference>
<evidence type="ECO:0000256" key="1">
    <source>
        <dbReference type="ARBA" id="ARBA00001966"/>
    </source>
</evidence>
<keyword evidence="2" id="KW-0408">Iron</keyword>
<dbReference type="GO" id="GO:0051539">
    <property type="term" value="F:4 iron, 4 sulfur cluster binding"/>
    <property type="evidence" value="ECO:0007669"/>
    <property type="project" value="UniProtKB-KW"/>
</dbReference>
<reference evidence="3 4" key="1">
    <citation type="journal article" date="2012" name="PLoS Pathog.">
        <title>Diverse lifestyles and strategies of plant pathogenesis encoded in the genomes of eighteen Dothideomycetes fungi.</title>
        <authorList>
            <person name="Ohm R.A."/>
            <person name="Feau N."/>
            <person name="Henrissat B."/>
            <person name="Schoch C.L."/>
            <person name="Horwitz B.A."/>
            <person name="Barry K.W."/>
            <person name="Condon B.J."/>
            <person name="Copeland A.C."/>
            <person name="Dhillon B."/>
            <person name="Glaser F."/>
            <person name="Hesse C.N."/>
            <person name="Kosti I."/>
            <person name="LaButti K."/>
            <person name="Lindquist E.A."/>
            <person name="Lucas S."/>
            <person name="Salamov A.A."/>
            <person name="Bradshaw R.E."/>
            <person name="Ciuffetti L."/>
            <person name="Hamelin R.C."/>
            <person name="Kema G.H.J."/>
            <person name="Lawrence C."/>
            <person name="Scott J.A."/>
            <person name="Spatafora J.W."/>
            <person name="Turgeon B.G."/>
            <person name="de Wit P.J.G.M."/>
            <person name="Zhong S."/>
            <person name="Goodwin S.B."/>
            <person name="Grigoriev I.V."/>
        </authorList>
    </citation>
    <scope>NUCLEOTIDE SEQUENCE [LARGE SCALE GENOMIC DNA]</scope>
    <source>
        <strain evidence="4">28A</strain>
    </source>
</reference>
<gene>
    <name evidence="3" type="ORF">SETTUDRAFT_33547</name>
</gene>
<evidence type="ECO:0000256" key="2">
    <source>
        <dbReference type="ARBA" id="ARBA00022485"/>
    </source>
</evidence>
<dbReference type="Proteomes" id="UP000016935">
    <property type="component" value="Unassembled WGS sequence"/>
</dbReference>
<protein>
    <recommendedName>
        <fullName evidence="5">Radical SAM core domain-containing protein</fullName>
    </recommendedName>
</protein>
<dbReference type="GeneID" id="19403793"/>